<sequence>MRKVLAWLILLAGIVGGLYVGGYLMFIKAILIACHAFDIGSLTAVLVGKTIIKCVFASVVGGLIAFAGFIGFGIAYKE</sequence>
<accession>A0A173S7Q7</accession>
<dbReference type="Proteomes" id="UP000095597">
    <property type="component" value="Unassembled WGS sequence"/>
</dbReference>
<organism evidence="2 3">
    <name type="scientific">Dorea longicatena</name>
    <dbReference type="NCBI Taxonomy" id="88431"/>
    <lineage>
        <taxon>Bacteria</taxon>
        <taxon>Bacillati</taxon>
        <taxon>Bacillota</taxon>
        <taxon>Clostridia</taxon>
        <taxon>Lachnospirales</taxon>
        <taxon>Lachnospiraceae</taxon>
        <taxon>Dorea</taxon>
    </lineage>
</organism>
<proteinExistence type="predicted"/>
<evidence type="ECO:0000313" key="3">
    <source>
        <dbReference type="Proteomes" id="UP000095597"/>
    </source>
</evidence>
<keyword evidence="1" id="KW-0472">Membrane</keyword>
<reference evidence="2 3" key="1">
    <citation type="submission" date="2015-09" db="EMBL/GenBank/DDBJ databases">
        <authorList>
            <consortium name="Pathogen Informatics"/>
        </authorList>
    </citation>
    <scope>NUCLEOTIDE SEQUENCE [LARGE SCALE GENOMIC DNA]</scope>
    <source>
        <strain evidence="2 3">2789STDY5834961</strain>
    </source>
</reference>
<dbReference type="EMBL" id="CYXO01000004">
    <property type="protein sequence ID" value="CUM86362.1"/>
    <property type="molecule type" value="Genomic_DNA"/>
</dbReference>
<dbReference type="OrthoDB" id="9994064at2"/>
<dbReference type="AlphaFoldDB" id="A0A173S7Q7"/>
<gene>
    <name evidence="2" type="ORF">ERS852573_00876</name>
</gene>
<dbReference type="RefSeq" id="WP_055213766.1">
    <property type="nucleotide sequence ID" value="NZ_CYXO01000004.1"/>
</dbReference>
<keyword evidence="1" id="KW-1133">Transmembrane helix</keyword>
<evidence type="ECO:0000313" key="2">
    <source>
        <dbReference type="EMBL" id="CUM86362.1"/>
    </source>
</evidence>
<protein>
    <submittedName>
        <fullName evidence="2">Uncharacterized protein</fullName>
    </submittedName>
</protein>
<feature type="transmembrane region" description="Helical" evidence="1">
    <location>
        <begin position="54"/>
        <end position="76"/>
    </location>
</feature>
<name>A0A173S7Q7_9FIRM</name>
<evidence type="ECO:0000256" key="1">
    <source>
        <dbReference type="SAM" id="Phobius"/>
    </source>
</evidence>
<keyword evidence="1" id="KW-0812">Transmembrane</keyword>